<dbReference type="AlphaFoldDB" id="A0A3R5Y4P2"/>
<dbReference type="EMBL" id="CP035107">
    <property type="protein sequence ID" value="QAR31650.1"/>
    <property type="molecule type" value="Genomic_DNA"/>
</dbReference>
<gene>
    <name evidence="1" type="ORF">EQP59_10000</name>
</gene>
<dbReference type="Proteomes" id="UP000287701">
    <property type="component" value="Chromosome"/>
</dbReference>
<evidence type="ECO:0000313" key="1">
    <source>
        <dbReference type="EMBL" id="QAR31650.1"/>
    </source>
</evidence>
<dbReference type="OrthoDB" id="9796281at2"/>
<name>A0A3R5Y4P2_ORNRH</name>
<evidence type="ECO:0000313" key="2">
    <source>
        <dbReference type="Proteomes" id="UP000287701"/>
    </source>
</evidence>
<proteinExistence type="predicted"/>
<organism evidence="1 2">
    <name type="scientific">Ornithobacterium rhinotracheale</name>
    <dbReference type="NCBI Taxonomy" id="28251"/>
    <lineage>
        <taxon>Bacteria</taxon>
        <taxon>Pseudomonadati</taxon>
        <taxon>Bacteroidota</taxon>
        <taxon>Flavobacteriia</taxon>
        <taxon>Flavobacteriales</taxon>
        <taxon>Weeksellaceae</taxon>
        <taxon>Ornithobacterium</taxon>
    </lineage>
</organism>
<accession>A0A3R5Y4P2</accession>
<sequence length="96" mass="11132">MKVDILNDTSEHLSFIRATLYPQNSRPIRIDIMQNIRLYHPIEEKAGVRLINDLDIGSLKLLSFANRGTKKDLYDLYFLSQKYGLTRSALSNEVNF</sequence>
<reference evidence="1 2" key="1">
    <citation type="submission" date="2019-01" db="EMBL/GenBank/DDBJ databases">
        <title>Whole Genome of Ornithobacterium rhinotracheale FARPER-174b.</title>
        <authorList>
            <person name="Tataje-Lavanda L.A."/>
            <person name="Montalvan A."/>
            <person name="Montesinos R."/>
            <person name="Zimic M."/>
            <person name="Fernandez-Sanchez M."/>
            <person name="Fernandez-Diaz M."/>
        </authorList>
    </citation>
    <scope>NUCLEOTIDE SEQUENCE [LARGE SCALE GENOMIC DNA]</scope>
    <source>
        <strain evidence="1 2">FARPER-174b</strain>
    </source>
</reference>
<protein>
    <submittedName>
        <fullName evidence="1">Uncharacterized protein</fullName>
    </submittedName>
</protein>